<feature type="domain" description="DUF7282" evidence="2">
    <location>
        <begin position="67"/>
        <end position="148"/>
    </location>
</feature>
<dbReference type="Proteomes" id="UP000231192">
    <property type="component" value="Unassembled WGS sequence"/>
</dbReference>
<evidence type="ECO:0000259" key="2">
    <source>
        <dbReference type="Pfam" id="PF23951"/>
    </source>
</evidence>
<organism evidence="3 4">
    <name type="scientific">Candidatus Kaiserbacteria bacterium CG10_big_fil_rev_8_21_14_0_10_51_14</name>
    <dbReference type="NCBI Taxonomy" id="1974610"/>
    <lineage>
        <taxon>Bacteria</taxon>
        <taxon>Candidatus Kaiseribacteriota</taxon>
    </lineage>
</organism>
<dbReference type="Pfam" id="PF23951">
    <property type="entry name" value="DUF7282"/>
    <property type="match status" value="1"/>
</dbReference>
<dbReference type="AlphaFoldDB" id="A0A2H0UBD5"/>
<sequence length="165" mass="17240">MNQAIAAAVVVFLIAAAWYVGLMHGRTEIENTPTPPSENQSTSTPSATNTTNNSQTTPSVAATGNESVTVVDQPAGSSVLVASVSVPQMGWVAVRDNNGHVLGAARVEAGTHASVVVPLLRVTESGGRYQVLLYTDDGDREYDLHKDSLLMRADASVVGAMFSAQ</sequence>
<name>A0A2H0UBD5_9BACT</name>
<feature type="compositionally biased region" description="Low complexity" evidence="1">
    <location>
        <begin position="39"/>
        <end position="59"/>
    </location>
</feature>
<accession>A0A2H0UBD5</accession>
<evidence type="ECO:0000313" key="4">
    <source>
        <dbReference type="Proteomes" id="UP000231192"/>
    </source>
</evidence>
<reference evidence="4" key="1">
    <citation type="submission" date="2017-09" db="EMBL/GenBank/DDBJ databases">
        <title>Depth-based differentiation of microbial function through sediment-hosted aquifers and enrichment of novel symbionts in the deep terrestrial subsurface.</title>
        <authorList>
            <person name="Probst A.J."/>
            <person name="Ladd B."/>
            <person name="Jarett J.K."/>
            <person name="Geller-Mcgrath D.E."/>
            <person name="Sieber C.M.K."/>
            <person name="Emerson J.B."/>
            <person name="Anantharaman K."/>
            <person name="Thomas B.C."/>
            <person name="Malmstrom R."/>
            <person name="Stieglmeier M."/>
            <person name="Klingl A."/>
            <person name="Woyke T."/>
            <person name="Ryan C.M."/>
            <person name="Banfield J.F."/>
        </authorList>
    </citation>
    <scope>NUCLEOTIDE SEQUENCE [LARGE SCALE GENOMIC DNA]</scope>
</reference>
<evidence type="ECO:0000313" key="3">
    <source>
        <dbReference type="EMBL" id="PIR83728.1"/>
    </source>
</evidence>
<feature type="region of interest" description="Disordered" evidence="1">
    <location>
        <begin position="29"/>
        <end position="64"/>
    </location>
</feature>
<dbReference type="EMBL" id="PFBK01000008">
    <property type="protein sequence ID" value="PIR83728.1"/>
    <property type="molecule type" value="Genomic_DNA"/>
</dbReference>
<comment type="caution">
    <text evidence="3">The sequence shown here is derived from an EMBL/GenBank/DDBJ whole genome shotgun (WGS) entry which is preliminary data.</text>
</comment>
<dbReference type="InterPro" id="IPR055706">
    <property type="entry name" value="Slg1/2_DUF7282"/>
</dbReference>
<proteinExistence type="predicted"/>
<protein>
    <recommendedName>
        <fullName evidence="2">DUF7282 domain-containing protein</fullName>
    </recommendedName>
</protein>
<evidence type="ECO:0000256" key="1">
    <source>
        <dbReference type="SAM" id="MobiDB-lite"/>
    </source>
</evidence>
<gene>
    <name evidence="3" type="ORF">COU18_03580</name>
</gene>